<sequence>FPDYLTTICVTESMLFLYTCETVIGLRGEQLCKSEPNACDCNRKSSPCTFPVPTTTPPPLPLPSSTRPHPRMLFFEGSIRRHWFSAIREVTEINEADGSSPSTLGGFPVITTAVLSLGAKVIFGRIIPAVLPELACVPVSLLRGLAHHAQSQTPSLVARGWGAKAGGVGRGPAGGGALGKQIVLTRVTNPPVDCVLMTKLPGQGSDSDVCVTQIRTVLEAIL</sequence>
<evidence type="ECO:0000313" key="2">
    <source>
        <dbReference type="Proteomes" id="UP001519460"/>
    </source>
</evidence>
<comment type="caution">
    <text evidence="1">The sequence shown here is derived from an EMBL/GenBank/DDBJ whole genome shotgun (WGS) entry which is preliminary data.</text>
</comment>
<name>A0ABD0JRH5_9CAEN</name>
<feature type="non-terminal residue" evidence="1">
    <location>
        <position position="1"/>
    </location>
</feature>
<gene>
    <name evidence="1" type="ORF">BaRGS_00031082</name>
</gene>
<dbReference type="AlphaFoldDB" id="A0ABD0JRH5"/>
<accession>A0ABD0JRH5</accession>
<proteinExistence type="predicted"/>
<evidence type="ECO:0000313" key="1">
    <source>
        <dbReference type="EMBL" id="KAK7477698.1"/>
    </source>
</evidence>
<keyword evidence="2" id="KW-1185">Reference proteome</keyword>
<reference evidence="1 2" key="1">
    <citation type="journal article" date="2023" name="Sci. Data">
        <title>Genome assembly of the Korean intertidal mud-creeper Batillaria attramentaria.</title>
        <authorList>
            <person name="Patra A.K."/>
            <person name="Ho P.T."/>
            <person name="Jun S."/>
            <person name="Lee S.J."/>
            <person name="Kim Y."/>
            <person name="Won Y.J."/>
        </authorList>
    </citation>
    <scope>NUCLEOTIDE SEQUENCE [LARGE SCALE GENOMIC DNA]</scope>
    <source>
        <strain evidence="1">Wonlab-2016</strain>
    </source>
</reference>
<dbReference type="Proteomes" id="UP001519460">
    <property type="component" value="Unassembled WGS sequence"/>
</dbReference>
<protein>
    <submittedName>
        <fullName evidence="1">Uncharacterized protein</fullName>
    </submittedName>
</protein>
<organism evidence="1 2">
    <name type="scientific">Batillaria attramentaria</name>
    <dbReference type="NCBI Taxonomy" id="370345"/>
    <lineage>
        <taxon>Eukaryota</taxon>
        <taxon>Metazoa</taxon>
        <taxon>Spiralia</taxon>
        <taxon>Lophotrochozoa</taxon>
        <taxon>Mollusca</taxon>
        <taxon>Gastropoda</taxon>
        <taxon>Caenogastropoda</taxon>
        <taxon>Sorbeoconcha</taxon>
        <taxon>Cerithioidea</taxon>
        <taxon>Batillariidae</taxon>
        <taxon>Batillaria</taxon>
    </lineage>
</organism>
<dbReference type="EMBL" id="JACVVK020000343">
    <property type="protein sequence ID" value="KAK7477698.1"/>
    <property type="molecule type" value="Genomic_DNA"/>
</dbReference>
<feature type="non-terminal residue" evidence="1">
    <location>
        <position position="222"/>
    </location>
</feature>